<feature type="signal peptide" evidence="22">
    <location>
        <begin position="1"/>
        <end position="35"/>
    </location>
</feature>
<dbReference type="InterPro" id="IPR003591">
    <property type="entry name" value="Leu-rich_rpt_typical-subtyp"/>
</dbReference>
<accession>A0A9D4UQI2</accession>
<dbReference type="InterPro" id="IPR050647">
    <property type="entry name" value="Plant_LRR-RLKs"/>
</dbReference>
<evidence type="ECO:0000256" key="5">
    <source>
        <dbReference type="ARBA" id="ARBA00022527"/>
    </source>
</evidence>
<evidence type="ECO:0000256" key="12">
    <source>
        <dbReference type="ARBA" id="ARBA00022777"/>
    </source>
</evidence>
<evidence type="ECO:0000256" key="22">
    <source>
        <dbReference type="SAM" id="SignalP"/>
    </source>
</evidence>
<dbReference type="CDD" id="cd14066">
    <property type="entry name" value="STKc_IRAK"/>
    <property type="match status" value="1"/>
</dbReference>
<dbReference type="GO" id="GO:0033612">
    <property type="term" value="F:receptor serine/threonine kinase binding"/>
    <property type="evidence" value="ECO:0007669"/>
    <property type="project" value="TreeGrafter"/>
</dbReference>
<dbReference type="GO" id="GO:0004674">
    <property type="term" value="F:protein serine/threonine kinase activity"/>
    <property type="evidence" value="ECO:0007669"/>
    <property type="project" value="UniProtKB-KW"/>
</dbReference>
<dbReference type="InterPro" id="IPR008271">
    <property type="entry name" value="Ser/Thr_kinase_AS"/>
</dbReference>
<keyword evidence="11 20" id="KW-0547">Nucleotide-binding</keyword>
<dbReference type="InterPro" id="IPR013210">
    <property type="entry name" value="LRR_N_plant-typ"/>
</dbReference>
<dbReference type="EC" id="2.7.11.1" evidence="3"/>
<protein>
    <recommendedName>
        <fullName evidence="3">non-specific serine/threonine protein kinase</fullName>
        <ecNumber evidence="3">2.7.11.1</ecNumber>
    </recommendedName>
</protein>
<feature type="binding site" evidence="20">
    <location>
        <position position="980"/>
    </location>
    <ligand>
        <name>ATP</name>
        <dbReference type="ChEBI" id="CHEBI:30616"/>
    </ligand>
</feature>
<dbReference type="PRINTS" id="PR00019">
    <property type="entry name" value="LEURICHRPT"/>
</dbReference>
<sequence>MGTQRVRLSINTQPLCILSMLSACTLCLICSPMQSAHPQHQQYSMHLQLDRHANRRLLDEHANTGDQARDMEALLRFKAQLTQGSAGALSTWKDQGPVSSTYEADPCSWYGITCTTSKRVVQLELQNAGLEGDVVLASLLEPLDQLKLLDLSGNQLHFVEDVTIGTSCASLETLILANNVIEGVVPTNLFRACGSTIQVVDLSHNSLTGSLPHTIFTDGCGSLQLLDLSYNRLTGNVPSAIISQCPSLQELHLSSNSFSGQLPPDLLTNCDGYVQAGAGGCAHHVQVLDLSFNNFSGPIYDSIFRQCAGMISVDLSSNAFTGEVPVSLDKCSSLEYLNLSNNRIGNGMPASLGSLDSIKVLDLSNNSFTGSILQEIGNACPTLVHLDLSVNNLSGTIPSSFSSCNSLRYLNLASNKLSGRFPAEVVTRFRSLESLLLTFNAFTGPLPAMAITTLNNLKVLDLGSNKLSGPIPSQLCFNPFSALEKLMLPNNGFVGEIPAALANCSKLKALDLSFNHLQGEIPPEVGCLSNLESLSMWYNEFTGQIPKEIGLLSKLRVLILNNNFLSGLLPDELSNCTEMQWLLLSNNQLTGSIPAFIGSMQQLTMLEMGNNSLSGPIPSEIANASKFLWVDLNSNFLSGHIPPGIGRHVNGRVDRLHGQVFAFIRNQGSGCRGLGTLLEFAGITPEALSPTALMNSCNSSRLYAGDLLNDDPDLSSIQVLDLSYNRLEGSIPQDIGYLTALMMLSLGHNLLEGAIPASFMHLRTIGVLDLSYNKLEGGLWPLANCSFLVQIDVSNNNFSGPIPSTGQLSIAPSAGFEHNPGLCGEPLPPCGNVSEDNKTTSERCISGGAGGVCINHNHFTVLPWANSIVMGILIALALMCMLTVWGIVLRAKKRQKDTDELLSNLHLASCHGNSNWNIGGEREPLSINVATFERPLKKLTFAQLIEATNGFSLDSLIGIGGFGEVYKAELKDGSTVAIKKLLQFSYQGDREFTAEMETLGKIKHRNLVPLLGYCKVGEERLLVYEYMEGGSLDDRLHGDHEGMKQKLTWQNRKQIACGAARGLCFLHHEWPPHIIHRDIKSSNVLLDKNLEARVSDFGMARLISALDTHLSVSTLAGTPGYVPPEYYQSFRCTFKGDIYSFGVILLELLTGKRPTDKEFFEDTNLVGWVRQLVNERRWSEALDPWLLQADHRDNQCEMLQFLQIACDCVQDIPSKRPTMRQVVSMLKGVTSS</sequence>
<dbReference type="Pfam" id="PF00560">
    <property type="entry name" value="LRR_1"/>
    <property type="match status" value="5"/>
</dbReference>
<dbReference type="Pfam" id="PF07714">
    <property type="entry name" value="PK_Tyr_Ser-Thr"/>
    <property type="match status" value="1"/>
</dbReference>
<keyword evidence="17" id="KW-0325">Glycoprotein</keyword>
<feature type="transmembrane region" description="Helical" evidence="21">
    <location>
        <begin position="864"/>
        <end position="888"/>
    </location>
</feature>
<evidence type="ECO:0000256" key="15">
    <source>
        <dbReference type="ARBA" id="ARBA00023136"/>
    </source>
</evidence>
<dbReference type="PANTHER" id="PTHR48056">
    <property type="entry name" value="LRR RECEPTOR-LIKE SERINE/THREONINE-PROTEIN KINASE-RELATED"/>
    <property type="match status" value="1"/>
</dbReference>
<dbReference type="SMART" id="SM00220">
    <property type="entry name" value="S_TKc"/>
    <property type="match status" value="1"/>
</dbReference>
<comment type="caution">
    <text evidence="24">The sequence shown here is derived from an EMBL/GenBank/DDBJ whole genome shotgun (WGS) entry which is preliminary data.</text>
</comment>
<dbReference type="PROSITE" id="PS00107">
    <property type="entry name" value="PROTEIN_KINASE_ATP"/>
    <property type="match status" value="1"/>
</dbReference>
<dbReference type="FunFam" id="3.30.200.20:FF:000150">
    <property type="entry name" value="serine/threonine-protein kinase BRI1-like 2"/>
    <property type="match status" value="1"/>
</dbReference>
<reference evidence="24" key="1">
    <citation type="submission" date="2021-01" db="EMBL/GenBank/DDBJ databases">
        <title>Adiantum capillus-veneris genome.</title>
        <authorList>
            <person name="Fang Y."/>
            <person name="Liao Q."/>
        </authorList>
    </citation>
    <scope>NUCLEOTIDE SEQUENCE</scope>
    <source>
        <strain evidence="24">H3</strain>
        <tissue evidence="24">Leaf</tissue>
    </source>
</reference>
<evidence type="ECO:0000256" key="16">
    <source>
        <dbReference type="ARBA" id="ARBA00023170"/>
    </source>
</evidence>
<dbReference type="SMART" id="SM00369">
    <property type="entry name" value="LRR_TYP"/>
    <property type="match status" value="7"/>
</dbReference>
<comment type="catalytic activity">
    <reaction evidence="18">
        <text>L-threonyl-[protein] + ATP = O-phospho-L-threonyl-[protein] + ADP + H(+)</text>
        <dbReference type="Rhea" id="RHEA:46608"/>
        <dbReference type="Rhea" id="RHEA-COMP:11060"/>
        <dbReference type="Rhea" id="RHEA-COMP:11605"/>
        <dbReference type="ChEBI" id="CHEBI:15378"/>
        <dbReference type="ChEBI" id="CHEBI:30013"/>
        <dbReference type="ChEBI" id="CHEBI:30616"/>
        <dbReference type="ChEBI" id="CHEBI:61977"/>
        <dbReference type="ChEBI" id="CHEBI:456216"/>
        <dbReference type="EC" id="2.7.11.1"/>
    </reaction>
</comment>
<dbReference type="EMBL" id="JABFUD020000013">
    <property type="protein sequence ID" value="KAI5071972.1"/>
    <property type="molecule type" value="Genomic_DNA"/>
</dbReference>
<dbReference type="AlphaFoldDB" id="A0A9D4UQI2"/>
<feature type="domain" description="Protein kinase" evidence="23">
    <location>
        <begin position="951"/>
        <end position="1232"/>
    </location>
</feature>
<dbReference type="GO" id="GO:0005886">
    <property type="term" value="C:plasma membrane"/>
    <property type="evidence" value="ECO:0007669"/>
    <property type="project" value="UniProtKB-SubCell"/>
</dbReference>
<dbReference type="InterPro" id="IPR000719">
    <property type="entry name" value="Prot_kinase_dom"/>
</dbReference>
<dbReference type="Pfam" id="PF13855">
    <property type="entry name" value="LRR_8"/>
    <property type="match status" value="4"/>
</dbReference>
<keyword evidence="10" id="KW-0677">Repeat</keyword>
<evidence type="ECO:0000256" key="4">
    <source>
        <dbReference type="ARBA" id="ARBA00022475"/>
    </source>
</evidence>
<dbReference type="Gene3D" id="1.10.510.10">
    <property type="entry name" value="Transferase(Phosphotransferase) domain 1"/>
    <property type="match status" value="1"/>
</dbReference>
<dbReference type="PROSITE" id="PS00108">
    <property type="entry name" value="PROTEIN_KINASE_ST"/>
    <property type="match status" value="1"/>
</dbReference>
<dbReference type="InterPro" id="IPR045381">
    <property type="entry name" value="BRI1_island_dom"/>
</dbReference>
<keyword evidence="25" id="KW-1185">Reference proteome</keyword>
<evidence type="ECO:0000256" key="6">
    <source>
        <dbReference type="ARBA" id="ARBA00022614"/>
    </source>
</evidence>
<evidence type="ECO:0000259" key="23">
    <source>
        <dbReference type="PROSITE" id="PS50011"/>
    </source>
</evidence>
<organism evidence="24 25">
    <name type="scientific">Adiantum capillus-veneris</name>
    <name type="common">Maidenhair fern</name>
    <dbReference type="NCBI Taxonomy" id="13818"/>
    <lineage>
        <taxon>Eukaryota</taxon>
        <taxon>Viridiplantae</taxon>
        <taxon>Streptophyta</taxon>
        <taxon>Embryophyta</taxon>
        <taxon>Tracheophyta</taxon>
        <taxon>Polypodiopsida</taxon>
        <taxon>Polypodiidae</taxon>
        <taxon>Polypodiales</taxon>
        <taxon>Pteridineae</taxon>
        <taxon>Pteridaceae</taxon>
        <taxon>Vittarioideae</taxon>
        <taxon>Adiantum</taxon>
    </lineage>
</organism>
<evidence type="ECO:0000256" key="2">
    <source>
        <dbReference type="ARBA" id="ARBA00008684"/>
    </source>
</evidence>
<keyword evidence="9 22" id="KW-0732">Signal</keyword>
<keyword evidence="14 21" id="KW-1133">Transmembrane helix</keyword>
<evidence type="ECO:0000256" key="9">
    <source>
        <dbReference type="ARBA" id="ARBA00022729"/>
    </source>
</evidence>
<evidence type="ECO:0000256" key="17">
    <source>
        <dbReference type="ARBA" id="ARBA00023180"/>
    </source>
</evidence>
<dbReference type="GO" id="GO:0005524">
    <property type="term" value="F:ATP binding"/>
    <property type="evidence" value="ECO:0007669"/>
    <property type="project" value="UniProtKB-UniRule"/>
</dbReference>
<keyword evidence="5" id="KW-0723">Serine/threonine-protein kinase</keyword>
<keyword evidence="13 20" id="KW-0067">ATP-binding</keyword>
<evidence type="ECO:0000313" key="25">
    <source>
        <dbReference type="Proteomes" id="UP000886520"/>
    </source>
</evidence>
<dbReference type="InterPro" id="IPR001245">
    <property type="entry name" value="Ser-Thr/Tyr_kinase_cat_dom"/>
</dbReference>
<dbReference type="Pfam" id="PF20141">
    <property type="entry name" value="Island"/>
    <property type="match status" value="1"/>
</dbReference>
<dbReference type="FunFam" id="3.80.10.10:FF:000095">
    <property type="entry name" value="LRR receptor-like serine/threonine-protein kinase GSO1"/>
    <property type="match status" value="2"/>
</dbReference>
<dbReference type="Proteomes" id="UP000886520">
    <property type="component" value="Chromosome 13"/>
</dbReference>
<proteinExistence type="inferred from homology"/>
<evidence type="ECO:0000256" key="8">
    <source>
        <dbReference type="ARBA" id="ARBA00022692"/>
    </source>
</evidence>
<dbReference type="Pfam" id="PF08263">
    <property type="entry name" value="LRRNT_2"/>
    <property type="match status" value="1"/>
</dbReference>
<dbReference type="Gene3D" id="3.30.200.20">
    <property type="entry name" value="Phosphorylase Kinase, domain 1"/>
    <property type="match status" value="1"/>
</dbReference>
<dbReference type="OrthoDB" id="2015831at2759"/>
<keyword evidence="12" id="KW-0418">Kinase</keyword>
<evidence type="ECO:0000256" key="7">
    <source>
        <dbReference type="ARBA" id="ARBA00022679"/>
    </source>
</evidence>
<dbReference type="SUPFAM" id="SSF52047">
    <property type="entry name" value="RNI-like"/>
    <property type="match status" value="2"/>
</dbReference>
<dbReference type="Gene3D" id="3.30.1490.310">
    <property type="match status" value="1"/>
</dbReference>
<keyword evidence="16" id="KW-0675">Receptor</keyword>
<comment type="similarity">
    <text evidence="2">Belongs to the protein kinase superfamily. Ser/Thr protein kinase family.</text>
</comment>
<dbReference type="InterPro" id="IPR032675">
    <property type="entry name" value="LRR_dom_sf"/>
</dbReference>
<dbReference type="InterPro" id="IPR001611">
    <property type="entry name" value="Leu-rich_rpt"/>
</dbReference>
<feature type="chain" id="PRO_5039654943" description="non-specific serine/threonine protein kinase" evidence="22">
    <location>
        <begin position="36"/>
        <end position="1232"/>
    </location>
</feature>
<evidence type="ECO:0000256" key="14">
    <source>
        <dbReference type="ARBA" id="ARBA00022989"/>
    </source>
</evidence>
<dbReference type="InterPro" id="IPR011009">
    <property type="entry name" value="Kinase-like_dom_sf"/>
</dbReference>
<evidence type="ECO:0000256" key="10">
    <source>
        <dbReference type="ARBA" id="ARBA00022737"/>
    </source>
</evidence>
<dbReference type="SUPFAM" id="SSF52058">
    <property type="entry name" value="L domain-like"/>
    <property type="match status" value="1"/>
</dbReference>
<dbReference type="FunFam" id="1.10.510.10:FF:000526">
    <property type="entry name" value="serine/threonine-protein kinase BRI1-like 2"/>
    <property type="match status" value="1"/>
</dbReference>
<name>A0A9D4UQI2_ADICA</name>
<keyword evidence="6" id="KW-0433">Leucine-rich repeat</keyword>
<evidence type="ECO:0000256" key="20">
    <source>
        <dbReference type="PROSITE-ProRule" id="PRU10141"/>
    </source>
</evidence>
<keyword evidence="7" id="KW-0808">Transferase</keyword>
<evidence type="ECO:0000256" key="13">
    <source>
        <dbReference type="ARBA" id="ARBA00022840"/>
    </source>
</evidence>
<comment type="subcellular location">
    <subcellularLocation>
        <location evidence="1">Cell membrane</location>
        <topology evidence="1">Single-pass type I membrane protein</topology>
    </subcellularLocation>
</comment>
<comment type="catalytic activity">
    <reaction evidence="19">
        <text>L-seryl-[protein] + ATP = O-phospho-L-seryl-[protein] + ADP + H(+)</text>
        <dbReference type="Rhea" id="RHEA:17989"/>
        <dbReference type="Rhea" id="RHEA-COMP:9863"/>
        <dbReference type="Rhea" id="RHEA-COMP:11604"/>
        <dbReference type="ChEBI" id="CHEBI:15378"/>
        <dbReference type="ChEBI" id="CHEBI:29999"/>
        <dbReference type="ChEBI" id="CHEBI:30616"/>
        <dbReference type="ChEBI" id="CHEBI:83421"/>
        <dbReference type="ChEBI" id="CHEBI:456216"/>
        <dbReference type="EC" id="2.7.11.1"/>
    </reaction>
</comment>
<dbReference type="SUPFAM" id="SSF56112">
    <property type="entry name" value="Protein kinase-like (PK-like)"/>
    <property type="match status" value="1"/>
</dbReference>
<evidence type="ECO:0000256" key="3">
    <source>
        <dbReference type="ARBA" id="ARBA00012513"/>
    </source>
</evidence>
<gene>
    <name evidence="24" type="ORF">GOP47_0014223</name>
</gene>
<evidence type="ECO:0000313" key="24">
    <source>
        <dbReference type="EMBL" id="KAI5071972.1"/>
    </source>
</evidence>
<keyword evidence="8 21" id="KW-0812">Transmembrane</keyword>
<dbReference type="PROSITE" id="PS51257">
    <property type="entry name" value="PROKAR_LIPOPROTEIN"/>
    <property type="match status" value="1"/>
</dbReference>
<dbReference type="InterPro" id="IPR017441">
    <property type="entry name" value="Protein_kinase_ATP_BS"/>
</dbReference>
<keyword evidence="15 21" id="KW-0472">Membrane</keyword>
<dbReference type="PANTHER" id="PTHR48056:SF18">
    <property type="entry name" value="NON-SPECIFIC SERINE_THREONINE PROTEIN KINASE"/>
    <property type="match status" value="1"/>
</dbReference>
<evidence type="ECO:0000256" key="1">
    <source>
        <dbReference type="ARBA" id="ARBA00004251"/>
    </source>
</evidence>
<dbReference type="Gene3D" id="3.80.10.10">
    <property type="entry name" value="Ribonuclease Inhibitor"/>
    <property type="match status" value="3"/>
</dbReference>
<keyword evidence="4" id="KW-1003">Cell membrane</keyword>
<evidence type="ECO:0000256" key="19">
    <source>
        <dbReference type="ARBA" id="ARBA00048679"/>
    </source>
</evidence>
<dbReference type="PROSITE" id="PS50011">
    <property type="entry name" value="PROTEIN_KINASE_DOM"/>
    <property type="match status" value="1"/>
</dbReference>
<evidence type="ECO:0000256" key="18">
    <source>
        <dbReference type="ARBA" id="ARBA00047899"/>
    </source>
</evidence>
<evidence type="ECO:0000256" key="21">
    <source>
        <dbReference type="SAM" id="Phobius"/>
    </source>
</evidence>
<dbReference type="FunFam" id="3.80.10.10:FF:000041">
    <property type="entry name" value="LRR receptor-like serine/threonine-protein kinase ERECTA"/>
    <property type="match status" value="1"/>
</dbReference>
<evidence type="ECO:0000256" key="11">
    <source>
        <dbReference type="ARBA" id="ARBA00022741"/>
    </source>
</evidence>